<keyword evidence="3 8" id="KW-0132">Cell division</keyword>
<evidence type="ECO:0000313" key="10">
    <source>
        <dbReference type="EMBL" id="SMC59052.1"/>
    </source>
</evidence>
<keyword evidence="7 8" id="KW-0131">Cell cycle</keyword>
<comment type="subcellular location">
    <subcellularLocation>
        <location evidence="8">Cell inner membrane</location>
        <topology evidence="8">Single-pass type II membrane protein</topology>
    </subcellularLocation>
    <subcellularLocation>
        <location evidence="1">Cell membrane</location>
        <topology evidence="1">Single-pass type II membrane protein</topology>
    </subcellularLocation>
    <text evidence="8">Localizes to the division septum where it forms a ring structure.</text>
</comment>
<dbReference type="Proteomes" id="UP000192708">
    <property type="component" value="Unassembled WGS sequence"/>
</dbReference>
<proteinExistence type="inferred from homology"/>
<organism evidence="10 11">
    <name type="scientific">Polynucleobacter kasalickyi</name>
    <dbReference type="NCBI Taxonomy" id="1938817"/>
    <lineage>
        <taxon>Bacteria</taxon>
        <taxon>Pseudomonadati</taxon>
        <taxon>Pseudomonadota</taxon>
        <taxon>Betaproteobacteria</taxon>
        <taxon>Burkholderiales</taxon>
        <taxon>Burkholderiaceae</taxon>
        <taxon>Polynucleobacter</taxon>
    </lineage>
</organism>
<evidence type="ECO:0000256" key="7">
    <source>
        <dbReference type="ARBA" id="ARBA00023306"/>
    </source>
</evidence>
<dbReference type="STRING" id="1938817.SAMN06296008_108104"/>
<dbReference type="OrthoDB" id="9153760at2"/>
<accession>A0A1W2AEZ2</accession>
<evidence type="ECO:0000256" key="2">
    <source>
        <dbReference type="ARBA" id="ARBA00022475"/>
    </source>
</evidence>
<keyword evidence="4 8" id="KW-0812">Transmembrane</keyword>
<name>A0A1W2AEZ2_9BURK</name>
<evidence type="ECO:0000256" key="9">
    <source>
        <dbReference type="NCBIfam" id="TIGR02209"/>
    </source>
</evidence>
<evidence type="ECO:0000256" key="6">
    <source>
        <dbReference type="ARBA" id="ARBA00023136"/>
    </source>
</evidence>
<comment type="subunit">
    <text evidence="8">Part of a complex composed of FtsB, FtsL and FtsQ.</text>
</comment>
<evidence type="ECO:0000256" key="4">
    <source>
        <dbReference type="ARBA" id="ARBA00022692"/>
    </source>
</evidence>
<reference evidence="10 11" key="1">
    <citation type="submission" date="2017-04" db="EMBL/GenBank/DDBJ databases">
        <authorList>
            <person name="Afonso C.L."/>
            <person name="Miller P.J."/>
            <person name="Scott M.A."/>
            <person name="Spackman E."/>
            <person name="Goraichik I."/>
            <person name="Dimitrov K.M."/>
            <person name="Suarez D.L."/>
            <person name="Swayne D.E."/>
        </authorList>
    </citation>
    <scope>NUCLEOTIDE SEQUENCE [LARGE SCALE GENOMIC DNA]</scope>
    <source>
        <strain evidence="10 11">VK13</strain>
    </source>
</reference>
<dbReference type="InterPro" id="IPR011922">
    <property type="entry name" value="Cell_div_FtsL"/>
</dbReference>
<evidence type="ECO:0000256" key="3">
    <source>
        <dbReference type="ARBA" id="ARBA00022618"/>
    </source>
</evidence>
<dbReference type="PANTHER" id="PTHR37479:SF1">
    <property type="entry name" value="CELL DIVISION PROTEIN FTSL"/>
    <property type="match status" value="1"/>
</dbReference>
<dbReference type="GO" id="GO:0032153">
    <property type="term" value="C:cell division site"/>
    <property type="evidence" value="ECO:0007669"/>
    <property type="project" value="UniProtKB-UniRule"/>
</dbReference>
<comment type="similarity">
    <text evidence="8">Belongs to the FtsL family.</text>
</comment>
<dbReference type="PANTHER" id="PTHR37479">
    <property type="entry name" value="CELL DIVISION PROTEIN FTSL"/>
    <property type="match status" value="1"/>
</dbReference>
<gene>
    <name evidence="8" type="primary">ftsL</name>
    <name evidence="10" type="ORF">SAMN06296008_108104</name>
</gene>
<evidence type="ECO:0000313" key="11">
    <source>
        <dbReference type="Proteomes" id="UP000192708"/>
    </source>
</evidence>
<dbReference type="Pfam" id="PF04999">
    <property type="entry name" value="FtsL"/>
    <property type="match status" value="1"/>
</dbReference>
<dbReference type="RefSeq" id="WP_084283750.1">
    <property type="nucleotide sequence ID" value="NZ_FWXJ01000008.1"/>
</dbReference>
<dbReference type="PROSITE" id="PS51257">
    <property type="entry name" value="PROKAR_LIPOPROTEIN"/>
    <property type="match status" value="1"/>
</dbReference>
<protein>
    <recommendedName>
        <fullName evidence="8 9">Cell division protein FtsL</fullName>
    </recommendedName>
</protein>
<keyword evidence="6 8" id="KW-0472">Membrane</keyword>
<keyword evidence="2 8" id="KW-1003">Cell membrane</keyword>
<comment type="function">
    <text evidence="8">Essential cell division protein. May link together the upstream cell division proteins, which are predominantly cytoplasmic, with the downstream cell division proteins, which are predominantly periplasmic.</text>
</comment>
<dbReference type="GO" id="GO:0043093">
    <property type="term" value="P:FtsZ-dependent cytokinesis"/>
    <property type="evidence" value="ECO:0007669"/>
    <property type="project" value="UniProtKB-UniRule"/>
</dbReference>
<dbReference type="GO" id="GO:0005886">
    <property type="term" value="C:plasma membrane"/>
    <property type="evidence" value="ECO:0007669"/>
    <property type="project" value="UniProtKB-SubCell"/>
</dbReference>
<sequence>MNRAVVVLILALMGCSFLLVNSQQRTRQLFIEKNRLEIQQRKLNQEWNRLEYEQRELSRASRIIDIAKKQLHMNDAKQDKTIYLKEKE</sequence>
<keyword evidence="8" id="KW-0997">Cell inner membrane</keyword>
<evidence type="ECO:0000256" key="5">
    <source>
        <dbReference type="ARBA" id="ARBA00022989"/>
    </source>
</evidence>
<keyword evidence="11" id="KW-1185">Reference proteome</keyword>
<evidence type="ECO:0000256" key="1">
    <source>
        <dbReference type="ARBA" id="ARBA00004401"/>
    </source>
</evidence>
<evidence type="ECO:0000256" key="8">
    <source>
        <dbReference type="HAMAP-Rule" id="MF_00910"/>
    </source>
</evidence>
<dbReference type="EMBL" id="FWXJ01000008">
    <property type="protein sequence ID" value="SMC59052.1"/>
    <property type="molecule type" value="Genomic_DNA"/>
</dbReference>
<dbReference type="HAMAP" id="MF_00910">
    <property type="entry name" value="FtsL"/>
    <property type="match status" value="1"/>
</dbReference>
<dbReference type="AlphaFoldDB" id="A0A1W2AEZ2"/>
<dbReference type="NCBIfam" id="TIGR02209">
    <property type="entry name" value="ftsL_broad"/>
    <property type="match status" value="1"/>
</dbReference>
<keyword evidence="5 8" id="KW-1133">Transmembrane helix</keyword>